<organism evidence="6 7">
    <name type="scientific">Taxus chinensis</name>
    <name type="common">Chinese yew</name>
    <name type="synonym">Taxus wallichiana var. chinensis</name>
    <dbReference type="NCBI Taxonomy" id="29808"/>
    <lineage>
        <taxon>Eukaryota</taxon>
        <taxon>Viridiplantae</taxon>
        <taxon>Streptophyta</taxon>
        <taxon>Embryophyta</taxon>
        <taxon>Tracheophyta</taxon>
        <taxon>Spermatophyta</taxon>
        <taxon>Pinopsida</taxon>
        <taxon>Pinidae</taxon>
        <taxon>Conifers II</taxon>
        <taxon>Cupressales</taxon>
        <taxon>Taxaceae</taxon>
        <taxon>Taxus</taxon>
    </lineage>
</organism>
<evidence type="ECO:0000256" key="3">
    <source>
        <dbReference type="ARBA" id="ARBA00005784"/>
    </source>
</evidence>
<sequence length="190" mass="21573">GLLSGCSAGGLASFLHCDNFRELLPQHAKVKCLGDAGFFIDRNDISGAEHIKSFYNEVVMLQGVVNHLPKSCVSQMDPMKCFFPQYFLPYIDTPFFILNAAYDSWQIQEILAPDVADPQGNWQKCKRNIKSCTKTQLETLQDFRIDMLQALKVIEGLKTRGMFINSCFVHCQSEMSQTWLSHDSPRLNNK</sequence>
<dbReference type="GO" id="GO:0052793">
    <property type="term" value="F:pectin acetylesterase activity"/>
    <property type="evidence" value="ECO:0007669"/>
    <property type="project" value="TreeGrafter"/>
</dbReference>
<dbReference type="InterPro" id="IPR004963">
    <property type="entry name" value="PAE/NOTUM"/>
</dbReference>
<reference evidence="6 7" key="1">
    <citation type="journal article" date="2021" name="Nat. Plants">
        <title>The Taxus genome provides insights into paclitaxel biosynthesis.</title>
        <authorList>
            <person name="Xiong X."/>
            <person name="Gou J."/>
            <person name="Liao Q."/>
            <person name="Li Y."/>
            <person name="Zhou Q."/>
            <person name="Bi G."/>
            <person name="Li C."/>
            <person name="Du R."/>
            <person name="Wang X."/>
            <person name="Sun T."/>
            <person name="Guo L."/>
            <person name="Liang H."/>
            <person name="Lu P."/>
            <person name="Wu Y."/>
            <person name="Zhang Z."/>
            <person name="Ro D.K."/>
            <person name="Shang Y."/>
            <person name="Huang S."/>
            <person name="Yan J."/>
        </authorList>
    </citation>
    <scope>NUCLEOTIDE SEQUENCE [LARGE SCALE GENOMIC DNA]</scope>
    <source>
        <strain evidence="6">Ta-2019</strain>
    </source>
</reference>
<dbReference type="EMBL" id="JAHRHJ020000002">
    <property type="protein sequence ID" value="KAH9325114.1"/>
    <property type="molecule type" value="Genomic_DNA"/>
</dbReference>
<comment type="function">
    <text evidence="1 5">Hydrolyzes acetyl esters in homogalacturonan regions of pectin. In type I primary cell wall, galacturonic acid residues of pectin can be acetylated at the O-2 and O-3 positions. Decreasing the degree of acetylation of pectin gels in vitro alters their physical properties.</text>
</comment>
<keyword evidence="5" id="KW-0964">Secreted</keyword>
<comment type="caution">
    <text evidence="6">The sequence shown here is derived from an EMBL/GenBank/DDBJ whole genome shotgun (WGS) entry which is preliminary data.</text>
</comment>
<evidence type="ECO:0000256" key="4">
    <source>
        <dbReference type="ARBA" id="ARBA00022512"/>
    </source>
</evidence>
<dbReference type="PANTHER" id="PTHR21562:SF93">
    <property type="entry name" value="PECTIN ACETYLESTERASE 8"/>
    <property type="match status" value="1"/>
</dbReference>
<dbReference type="PANTHER" id="PTHR21562">
    <property type="entry name" value="NOTUM-RELATED"/>
    <property type="match status" value="1"/>
</dbReference>
<evidence type="ECO:0000256" key="2">
    <source>
        <dbReference type="ARBA" id="ARBA00004191"/>
    </source>
</evidence>
<accession>A0AA38LIA4</accession>
<comment type="subcellular location">
    <subcellularLocation>
        <location evidence="2 5">Secreted</location>
        <location evidence="2 5">Cell wall</location>
    </subcellularLocation>
</comment>
<gene>
    <name evidence="6" type="ORF">KI387_005292</name>
</gene>
<keyword evidence="4 5" id="KW-0134">Cell wall</keyword>
<name>A0AA38LIA4_TAXCH</name>
<dbReference type="EC" id="3.1.1.-" evidence="5"/>
<evidence type="ECO:0000256" key="5">
    <source>
        <dbReference type="RuleBase" id="RU363114"/>
    </source>
</evidence>
<keyword evidence="5" id="KW-0961">Cell wall biogenesis/degradation</keyword>
<dbReference type="GO" id="GO:0071555">
    <property type="term" value="P:cell wall organization"/>
    <property type="evidence" value="ECO:0007669"/>
    <property type="project" value="UniProtKB-KW"/>
</dbReference>
<evidence type="ECO:0000313" key="7">
    <source>
        <dbReference type="Proteomes" id="UP000824469"/>
    </source>
</evidence>
<dbReference type="Proteomes" id="UP000824469">
    <property type="component" value="Unassembled WGS sequence"/>
</dbReference>
<comment type="similarity">
    <text evidence="3 5">Belongs to the pectinacetylesterase family.</text>
</comment>
<keyword evidence="7" id="KW-1185">Reference proteome</keyword>
<dbReference type="GO" id="GO:0009505">
    <property type="term" value="C:plant-type cell wall"/>
    <property type="evidence" value="ECO:0007669"/>
    <property type="project" value="TreeGrafter"/>
</dbReference>
<proteinExistence type="inferred from homology"/>
<evidence type="ECO:0000313" key="6">
    <source>
        <dbReference type="EMBL" id="KAH9325114.1"/>
    </source>
</evidence>
<feature type="non-terminal residue" evidence="6">
    <location>
        <position position="1"/>
    </location>
</feature>
<keyword evidence="5" id="KW-0378">Hydrolase</keyword>
<protein>
    <recommendedName>
        <fullName evidence="5">Pectin acetylesterase</fullName>
        <ecNumber evidence="5">3.1.1.-</ecNumber>
    </recommendedName>
</protein>
<dbReference type="Pfam" id="PF03283">
    <property type="entry name" value="PAE"/>
    <property type="match status" value="1"/>
</dbReference>
<dbReference type="AlphaFoldDB" id="A0AA38LIA4"/>
<dbReference type="OMA" id="KALPNEC"/>
<evidence type="ECO:0000256" key="1">
    <source>
        <dbReference type="ARBA" id="ARBA00003534"/>
    </source>
</evidence>
<feature type="non-terminal residue" evidence="6">
    <location>
        <position position="190"/>
    </location>
</feature>